<dbReference type="GO" id="GO:0000166">
    <property type="term" value="F:nucleotide binding"/>
    <property type="evidence" value="ECO:0007669"/>
    <property type="project" value="InterPro"/>
</dbReference>
<dbReference type="InterPro" id="IPR042087">
    <property type="entry name" value="DNA_pol_B_thumb"/>
</dbReference>
<evidence type="ECO:0000256" key="7">
    <source>
        <dbReference type="ARBA" id="ARBA00049244"/>
    </source>
</evidence>
<comment type="similarity">
    <text evidence="1">Belongs to the DNA polymerase type-B family.</text>
</comment>
<dbReference type="PANTHER" id="PTHR10322">
    <property type="entry name" value="DNA POLYMERASE CATALYTIC SUBUNIT"/>
    <property type="match status" value="1"/>
</dbReference>
<feature type="domain" description="DNA-directed DNA polymerase family B exonuclease" evidence="9">
    <location>
        <begin position="151"/>
        <end position="514"/>
    </location>
</feature>
<dbReference type="InterPro" id="IPR006172">
    <property type="entry name" value="DNA-dir_DNA_pol_B"/>
</dbReference>
<accession>A0A6C0CZ43</accession>
<dbReference type="Gene3D" id="3.30.342.10">
    <property type="entry name" value="DNA Polymerase, chain B, domain 1"/>
    <property type="match status" value="1"/>
</dbReference>
<dbReference type="Gene3D" id="1.10.132.60">
    <property type="entry name" value="DNA polymerase family B, C-terminal domain"/>
    <property type="match status" value="1"/>
</dbReference>
<evidence type="ECO:0000256" key="4">
    <source>
        <dbReference type="ARBA" id="ARBA00022695"/>
    </source>
</evidence>
<dbReference type="SUPFAM" id="SSF56672">
    <property type="entry name" value="DNA/RNA polymerases"/>
    <property type="match status" value="1"/>
</dbReference>
<proteinExistence type="inferred from homology"/>
<dbReference type="GO" id="GO:0003677">
    <property type="term" value="F:DNA binding"/>
    <property type="evidence" value="ECO:0007669"/>
    <property type="project" value="UniProtKB-KW"/>
</dbReference>
<keyword evidence="6" id="KW-0238">DNA-binding</keyword>
<feature type="domain" description="DNA-directed DNA polymerase family B multifunctional" evidence="8">
    <location>
        <begin position="668"/>
        <end position="1172"/>
    </location>
</feature>
<comment type="catalytic activity">
    <reaction evidence="7">
        <text>DNA(n) + a 2'-deoxyribonucleoside 5'-triphosphate = DNA(n+1) + diphosphate</text>
        <dbReference type="Rhea" id="RHEA:22508"/>
        <dbReference type="Rhea" id="RHEA-COMP:17339"/>
        <dbReference type="Rhea" id="RHEA-COMP:17340"/>
        <dbReference type="ChEBI" id="CHEBI:33019"/>
        <dbReference type="ChEBI" id="CHEBI:61560"/>
        <dbReference type="ChEBI" id="CHEBI:173112"/>
        <dbReference type="EC" id="2.7.7.7"/>
    </reaction>
</comment>
<dbReference type="InterPro" id="IPR017964">
    <property type="entry name" value="DNA-dir_DNA_pol_B_CS"/>
</dbReference>
<dbReference type="Gene3D" id="1.10.287.690">
    <property type="entry name" value="Helix hairpin bin"/>
    <property type="match status" value="1"/>
</dbReference>
<dbReference type="SMART" id="SM00486">
    <property type="entry name" value="POLBc"/>
    <property type="match status" value="1"/>
</dbReference>
<dbReference type="GO" id="GO:0003887">
    <property type="term" value="F:DNA-directed DNA polymerase activity"/>
    <property type="evidence" value="ECO:0007669"/>
    <property type="project" value="UniProtKB-KW"/>
</dbReference>
<dbReference type="InterPro" id="IPR036397">
    <property type="entry name" value="RNaseH_sf"/>
</dbReference>
<evidence type="ECO:0000256" key="3">
    <source>
        <dbReference type="ARBA" id="ARBA00022679"/>
    </source>
</evidence>
<dbReference type="InterPro" id="IPR023211">
    <property type="entry name" value="DNA_pol_palm_dom_sf"/>
</dbReference>
<evidence type="ECO:0000259" key="8">
    <source>
        <dbReference type="Pfam" id="PF00136"/>
    </source>
</evidence>
<organism evidence="10">
    <name type="scientific">viral metagenome</name>
    <dbReference type="NCBI Taxonomy" id="1070528"/>
    <lineage>
        <taxon>unclassified sequences</taxon>
        <taxon>metagenomes</taxon>
        <taxon>organismal metagenomes</taxon>
    </lineage>
</organism>
<dbReference type="AlphaFoldDB" id="A0A6C0CZ43"/>
<dbReference type="EMBL" id="MN739508">
    <property type="protein sequence ID" value="QHT09230.1"/>
    <property type="molecule type" value="Genomic_DNA"/>
</dbReference>
<dbReference type="InterPro" id="IPR043502">
    <property type="entry name" value="DNA/RNA_pol_sf"/>
</dbReference>
<evidence type="ECO:0000256" key="5">
    <source>
        <dbReference type="ARBA" id="ARBA00022932"/>
    </source>
</evidence>
<dbReference type="EC" id="2.7.7.7" evidence="2"/>
<keyword evidence="5" id="KW-0239">DNA-directed DNA polymerase</keyword>
<keyword evidence="4" id="KW-0548">Nucleotidyltransferase</keyword>
<dbReference type="SUPFAM" id="SSF53098">
    <property type="entry name" value="Ribonuclease H-like"/>
    <property type="match status" value="1"/>
</dbReference>
<dbReference type="Gene3D" id="3.90.1600.10">
    <property type="entry name" value="Palm domain of DNA polymerase"/>
    <property type="match status" value="1"/>
</dbReference>
<protein>
    <recommendedName>
        <fullName evidence="2">DNA-directed DNA polymerase</fullName>
        <ecNumber evidence="2">2.7.7.7</ecNumber>
    </recommendedName>
</protein>
<evidence type="ECO:0000256" key="2">
    <source>
        <dbReference type="ARBA" id="ARBA00012417"/>
    </source>
</evidence>
<reference evidence="10" key="1">
    <citation type="journal article" date="2020" name="Nature">
        <title>Giant virus diversity and host interactions through global metagenomics.</title>
        <authorList>
            <person name="Schulz F."/>
            <person name="Roux S."/>
            <person name="Paez-Espino D."/>
            <person name="Jungbluth S."/>
            <person name="Walsh D.A."/>
            <person name="Denef V.J."/>
            <person name="McMahon K.D."/>
            <person name="Konstantinidis K.T."/>
            <person name="Eloe-Fadrosh E.A."/>
            <person name="Kyrpides N.C."/>
            <person name="Woyke T."/>
        </authorList>
    </citation>
    <scope>NUCLEOTIDE SEQUENCE</scope>
    <source>
        <strain evidence="10">GVMAG-M-3300023110-24</strain>
    </source>
</reference>
<name>A0A6C0CZ43_9ZZZZ</name>
<dbReference type="Pfam" id="PF00136">
    <property type="entry name" value="DNA_pol_B"/>
    <property type="match status" value="1"/>
</dbReference>
<evidence type="ECO:0000256" key="1">
    <source>
        <dbReference type="ARBA" id="ARBA00005755"/>
    </source>
</evidence>
<dbReference type="InterPro" id="IPR050240">
    <property type="entry name" value="DNA_pol_type-B"/>
</dbReference>
<dbReference type="InterPro" id="IPR006133">
    <property type="entry name" value="DNA-dir_DNA_pol_B_exonuc"/>
</dbReference>
<evidence type="ECO:0000313" key="10">
    <source>
        <dbReference type="EMBL" id="QHT09230.1"/>
    </source>
</evidence>
<dbReference type="PRINTS" id="PR00106">
    <property type="entry name" value="DNAPOLB"/>
</dbReference>
<dbReference type="Pfam" id="PF03104">
    <property type="entry name" value="DNA_pol_B_exo1"/>
    <property type="match status" value="1"/>
</dbReference>
<evidence type="ECO:0000256" key="6">
    <source>
        <dbReference type="ARBA" id="ARBA00023125"/>
    </source>
</evidence>
<dbReference type="InterPro" id="IPR012337">
    <property type="entry name" value="RNaseH-like_sf"/>
</dbReference>
<evidence type="ECO:0000259" key="9">
    <source>
        <dbReference type="Pfam" id="PF03104"/>
    </source>
</evidence>
<dbReference type="PROSITE" id="PS00116">
    <property type="entry name" value="DNA_POLYMERASE_B"/>
    <property type="match status" value="1"/>
</dbReference>
<dbReference type="PANTHER" id="PTHR10322:SF23">
    <property type="entry name" value="DNA POLYMERASE DELTA CATALYTIC SUBUNIT"/>
    <property type="match status" value="1"/>
</dbReference>
<dbReference type="GO" id="GO:0006261">
    <property type="term" value="P:DNA-templated DNA replication"/>
    <property type="evidence" value="ECO:0007669"/>
    <property type="project" value="TreeGrafter"/>
</dbReference>
<keyword evidence="3" id="KW-0808">Transferase</keyword>
<dbReference type="Gene3D" id="3.30.420.10">
    <property type="entry name" value="Ribonuclease H-like superfamily/Ribonuclease H"/>
    <property type="match status" value="2"/>
</dbReference>
<sequence>MDIQILDISTDDVDDEFIVSIYGKNNRNINVILHVNGFKPYFYLKVPNSYTEKYCKDILLKNIYYKYENYIDIKNSEFKLRSYKEFFNYHIDENENIKKFSFMKLIFHNYRGFLQMKRKIIEYYTNNINNTNPKVKSFIKCNNKDCESCLYEANIPPLIRFIHKLKIEPSNWINIQNYITIDDPDFKVLELSVHLNNVKKIDNNNISNYKIASFDIECDSSHGDFPLAIKDFKKPALDMIECYSIKMKEYCEYTIEQKIYIIKCIVYSLFDLDTEDSIDIDKIYLSTNKPNIDDNFELFSKSFISMIDKCHEDKKLRDNAIKYISNSLSKLKSKNKKIKIKGDPIIQIGTVFKEYGNDNIKRVIIVIPNESNDVDICDDIDGIDVVRCSNEKELINEWINLINIEDPDFITGYNILGFDFNYIHNRVTELFNSSTNNIKFNKNIEYNLGRININYSNKYYNKKNVYKKVFKKDIEDNNDFNDKSYINMDGRIIFDVQKEIEKSNNLESYKLDSVSSYFMRGQIKNIKKIKLIDDNKILHNLVLEVNTIRNLKINDYITINTYSNIGEMLYKDGVKFKIINIIDNYITIDITNHNVNKKELLNYNKLEWCLNKDDVSPYELFNLHKNGGGSGRAKIAKYCIQDCELCINLILLLDIIPNNMGMSNVCNVPLNFIFSRGQGIKVTSVVSKICDIKNTRIPTLVDQSHDNSGYEGAIVLDPNPGIYIDDPIAVLDYASLYPSSIIEENLSPETLVEDKEYIDKLKKENRLNDVCNIIEYDNYETILVGKTYKKIINKDKPIETCYFIKNKRIKDRGVIIPESMGIIPTVLKDLLDERKNTKKKMALEPDEFKRKILDGLQSAYKVTANSVYGQLGAKTSTIFKKKVAACTTSVGRKHIDDARRGVIEWAEKEKLEKPEIIYGDTDSVFIKFSRKTIDGKILTGDDAIKYTIDCGMKSGEYITKNILSYPQDLEYEKTFYPFILISKKRYIGDKYETIKDVDNKKFKRTSMGIVTKRRDNAPIVKYVFGNIIEKIIIDKNLDKTIEWLDKTLNDINNGKFSINYFIITKSLRGYYKNPLTIAHKVLADRIGERDPGNRPKAGDRIPYVYKKLTYEELYNTNSLYKSGPKKGTPKCKKVLQGDRIELPDYIKSNNVDIDYSFYISNQIMKPVEQVLELDNKYNKGVFQKYIN</sequence>
<dbReference type="InterPro" id="IPR006134">
    <property type="entry name" value="DNA-dir_DNA_pol_B_multi_dom"/>
</dbReference>